<reference evidence="2" key="1">
    <citation type="submission" date="2023-03" db="EMBL/GenBank/DDBJ databases">
        <title>DFI Biobank Strains.</title>
        <authorList>
            <person name="Mostad J."/>
            <person name="Paddock L."/>
            <person name="Medina S."/>
            <person name="Waligurski E."/>
            <person name="Barat B."/>
            <person name="Smith R."/>
            <person name="Burgo V."/>
            <person name="Metcalfe C."/>
            <person name="Woodson C."/>
            <person name="Sundararajan A."/>
            <person name="Ramaswamy R."/>
            <person name="Lin H."/>
            <person name="Pamer E.G."/>
        </authorList>
    </citation>
    <scope>NUCLEOTIDE SEQUENCE</scope>
    <source>
        <strain evidence="2">DFI.9.5</strain>
    </source>
</reference>
<evidence type="ECO:0000313" key="2">
    <source>
        <dbReference type="EMBL" id="MDE8698105.1"/>
    </source>
</evidence>
<accession>A0AAW6MEG1</accession>
<dbReference type="AlphaFoldDB" id="A0AAW6MEG1"/>
<evidence type="ECO:0000313" key="3">
    <source>
        <dbReference type="Proteomes" id="UP001221924"/>
    </source>
</evidence>
<name>A0AAW6MEG1_9BACE</name>
<comment type="caution">
    <text evidence="2">The sequence shown here is derived from an EMBL/GenBank/DDBJ whole genome shotgun (WGS) entry which is preliminary data.</text>
</comment>
<dbReference type="EMBL" id="JARFID010000719">
    <property type="protein sequence ID" value="MDE8698105.1"/>
    <property type="molecule type" value="Genomic_DNA"/>
</dbReference>
<feature type="non-terminal residue" evidence="2">
    <location>
        <position position="1"/>
    </location>
</feature>
<organism evidence="2 3">
    <name type="scientific">Bacteroides cellulosilyticus</name>
    <dbReference type="NCBI Taxonomy" id="246787"/>
    <lineage>
        <taxon>Bacteria</taxon>
        <taxon>Pseudomonadati</taxon>
        <taxon>Bacteroidota</taxon>
        <taxon>Bacteroidia</taxon>
        <taxon>Bacteroidales</taxon>
        <taxon>Bacteroidaceae</taxon>
        <taxon>Bacteroides</taxon>
    </lineage>
</organism>
<feature type="non-terminal residue" evidence="2">
    <location>
        <position position="100"/>
    </location>
</feature>
<dbReference type="Proteomes" id="UP001221924">
    <property type="component" value="Unassembled WGS sequence"/>
</dbReference>
<protein>
    <recommendedName>
        <fullName evidence="1">Rhamnogalacturonan lyase family 11 C-terminal domain-containing protein</fullName>
    </recommendedName>
</protein>
<dbReference type="InterPro" id="IPR052933">
    <property type="entry name" value="DNA_Protect_Modify"/>
</dbReference>
<dbReference type="PANTHER" id="PTHR41313:SF1">
    <property type="entry name" value="DNA METHYLASE ADENINE-SPECIFIC DOMAIN-CONTAINING PROTEIN"/>
    <property type="match status" value="1"/>
</dbReference>
<gene>
    <name evidence="2" type="ORF">PZH42_29395</name>
</gene>
<dbReference type="Pfam" id="PF21348">
    <property type="entry name" value="RGL11_C"/>
    <property type="match status" value="1"/>
</dbReference>
<proteinExistence type="predicted"/>
<feature type="domain" description="Rhamnogalacturonan lyase family 11 C-terminal" evidence="1">
    <location>
        <begin position="1"/>
        <end position="29"/>
    </location>
</feature>
<dbReference type="PANTHER" id="PTHR41313">
    <property type="entry name" value="ADENINE-SPECIFIC METHYLTRANSFERASE"/>
    <property type="match status" value="1"/>
</dbReference>
<sequence>EIILKWDPSNAHDNAHDGYTGNVFFDCYRRFEAYKGTQFVFSDLGTYKPGAGWNVYSEIRRKLAEDYAAFYYDERGRIIQSRTTNHLGGTEVEYVTYNFI</sequence>
<evidence type="ECO:0000259" key="1">
    <source>
        <dbReference type="Pfam" id="PF21348"/>
    </source>
</evidence>
<dbReference type="InterPro" id="IPR049366">
    <property type="entry name" value="RGL11_C"/>
</dbReference>